<accession>A0A7X5TUB3</accession>
<dbReference type="SUPFAM" id="SSF53448">
    <property type="entry name" value="Nucleotide-diphospho-sugar transferases"/>
    <property type="match status" value="1"/>
</dbReference>
<name>A0A7X5TUB3_9MICO</name>
<protein>
    <submittedName>
        <fullName evidence="1">GT2 family glycosyltransferase</fullName>
    </submittedName>
</protein>
<dbReference type="RefSeq" id="WP_167152022.1">
    <property type="nucleotide sequence ID" value="NZ_JAAMOX010000003.1"/>
</dbReference>
<dbReference type="InterPro" id="IPR029044">
    <property type="entry name" value="Nucleotide-diphossugar_trans"/>
</dbReference>
<keyword evidence="2" id="KW-1185">Reference proteome</keyword>
<evidence type="ECO:0000313" key="2">
    <source>
        <dbReference type="Proteomes" id="UP000541033"/>
    </source>
</evidence>
<dbReference type="GO" id="GO:0016740">
    <property type="term" value="F:transferase activity"/>
    <property type="evidence" value="ECO:0007669"/>
    <property type="project" value="UniProtKB-KW"/>
</dbReference>
<gene>
    <name evidence="1" type="ORF">FHX76_003020</name>
</gene>
<dbReference type="AlphaFoldDB" id="A0A7X5TUB3"/>
<organism evidence="1 2">
    <name type="scientific">Lysinibacter cavernae</name>
    <dbReference type="NCBI Taxonomy" id="1640652"/>
    <lineage>
        <taxon>Bacteria</taxon>
        <taxon>Bacillati</taxon>
        <taxon>Actinomycetota</taxon>
        <taxon>Actinomycetes</taxon>
        <taxon>Micrococcales</taxon>
        <taxon>Microbacteriaceae</taxon>
        <taxon>Lysinibacter</taxon>
    </lineage>
</organism>
<reference evidence="1 2" key="1">
    <citation type="submission" date="2020-02" db="EMBL/GenBank/DDBJ databases">
        <title>Sequencing the genomes of 1000 actinobacteria strains.</title>
        <authorList>
            <person name="Klenk H.-P."/>
        </authorList>
    </citation>
    <scope>NUCLEOTIDE SEQUENCE [LARGE SCALE GENOMIC DNA]</scope>
    <source>
        <strain evidence="1 2">DSM 27960</strain>
    </source>
</reference>
<dbReference type="Proteomes" id="UP000541033">
    <property type="component" value="Unassembled WGS sequence"/>
</dbReference>
<proteinExistence type="predicted"/>
<dbReference type="Gene3D" id="3.90.550.10">
    <property type="entry name" value="Spore Coat Polysaccharide Biosynthesis Protein SpsA, Chain A"/>
    <property type="match status" value="1"/>
</dbReference>
<sequence>MLDAQDDPNGVRLVLWNNCKPDRTFYVEAIKSFHPVGSLRQVDLVQSPVNAGGMGRFYVARALARENGAGPVVFLDDDQDVGPRFVADCVRSYRHKSVSGWWAWRILEDYFQREPVVCGEAADYVGTGGMVIDRSLFLESDFFSGLPTRYWFIEDLWLSDYARRKGWPLHKLDTAIEFVMDETNQNHQLAGLKPEFFRWLASQRHTPLH</sequence>
<dbReference type="EMBL" id="JAAMOX010000003">
    <property type="protein sequence ID" value="NIH55105.1"/>
    <property type="molecule type" value="Genomic_DNA"/>
</dbReference>
<evidence type="ECO:0000313" key="1">
    <source>
        <dbReference type="EMBL" id="NIH55105.1"/>
    </source>
</evidence>
<comment type="caution">
    <text evidence="1">The sequence shown here is derived from an EMBL/GenBank/DDBJ whole genome shotgun (WGS) entry which is preliminary data.</text>
</comment>
<keyword evidence="1" id="KW-0808">Transferase</keyword>